<name>A0A9N8E694_9STRA</name>
<reference evidence="2" key="1">
    <citation type="submission" date="2020-06" db="EMBL/GenBank/DDBJ databases">
        <authorList>
            <consortium name="Plant Systems Biology data submission"/>
        </authorList>
    </citation>
    <scope>NUCLEOTIDE SEQUENCE</scope>
    <source>
        <strain evidence="2">D6</strain>
    </source>
</reference>
<organism evidence="2 3">
    <name type="scientific">Seminavis robusta</name>
    <dbReference type="NCBI Taxonomy" id="568900"/>
    <lineage>
        <taxon>Eukaryota</taxon>
        <taxon>Sar</taxon>
        <taxon>Stramenopiles</taxon>
        <taxon>Ochrophyta</taxon>
        <taxon>Bacillariophyta</taxon>
        <taxon>Bacillariophyceae</taxon>
        <taxon>Bacillariophycidae</taxon>
        <taxon>Naviculales</taxon>
        <taxon>Naviculaceae</taxon>
        <taxon>Seminavis</taxon>
    </lineage>
</organism>
<feature type="region of interest" description="Disordered" evidence="1">
    <location>
        <begin position="113"/>
        <end position="137"/>
    </location>
</feature>
<gene>
    <name evidence="2" type="ORF">SEMRO_594_G172430.1</name>
</gene>
<sequence>MDQKNMKQFPAASREGEVSKEEGEQVDRAFLMNLDLVVGSEDLALSKLISDRLGEIKEIPHQNEHDMKMPSLTPTRKAAVYASTNGPLEDPSKPTKQAHNQFLLVDAKIEASNPSCMANSSGTNNGTQAKSRGQQGS</sequence>
<dbReference type="AlphaFoldDB" id="A0A9N8E694"/>
<feature type="region of interest" description="Disordered" evidence="1">
    <location>
        <begin position="1"/>
        <end position="25"/>
    </location>
</feature>
<evidence type="ECO:0000313" key="2">
    <source>
        <dbReference type="EMBL" id="CAB9513479.1"/>
    </source>
</evidence>
<evidence type="ECO:0000313" key="3">
    <source>
        <dbReference type="Proteomes" id="UP001153069"/>
    </source>
</evidence>
<dbReference type="Proteomes" id="UP001153069">
    <property type="component" value="Unassembled WGS sequence"/>
</dbReference>
<keyword evidence="3" id="KW-1185">Reference proteome</keyword>
<protein>
    <submittedName>
        <fullName evidence="2">Uncharacterized protein</fullName>
    </submittedName>
</protein>
<dbReference type="EMBL" id="CAICTM010000593">
    <property type="protein sequence ID" value="CAB9513479.1"/>
    <property type="molecule type" value="Genomic_DNA"/>
</dbReference>
<comment type="caution">
    <text evidence="2">The sequence shown here is derived from an EMBL/GenBank/DDBJ whole genome shotgun (WGS) entry which is preliminary data.</text>
</comment>
<feature type="region of interest" description="Disordered" evidence="1">
    <location>
        <begin position="80"/>
        <end position="100"/>
    </location>
</feature>
<proteinExistence type="predicted"/>
<feature type="compositionally biased region" description="Basic and acidic residues" evidence="1">
    <location>
        <begin position="14"/>
        <end position="25"/>
    </location>
</feature>
<accession>A0A9N8E694</accession>
<evidence type="ECO:0000256" key="1">
    <source>
        <dbReference type="SAM" id="MobiDB-lite"/>
    </source>
</evidence>